<comment type="caution">
    <text evidence="1">The sequence shown here is derived from an EMBL/GenBank/DDBJ whole genome shotgun (WGS) entry which is preliminary data.</text>
</comment>
<organism evidence="1 2">
    <name type="scientific">Paraburkholderia fungorum</name>
    <dbReference type="NCBI Taxonomy" id="134537"/>
    <lineage>
        <taxon>Bacteria</taxon>
        <taxon>Pseudomonadati</taxon>
        <taxon>Pseudomonadota</taxon>
        <taxon>Betaproteobacteria</taxon>
        <taxon>Burkholderiales</taxon>
        <taxon>Burkholderiaceae</taxon>
        <taxon>Paraburkholderia</taxon>
    </lineage>
</organism>
<reference evidence="1 2" key="1">
    <citation type="submission" date="2016-07" db="EMBL/GenBank/DDBJ databases">
        <title>Genome analysis of Burkholderia fungorum ES3-20.</title>
        <authorList>
            <person name="Xu D."/>
            <person name="Yao R."/>
            <person name="Zheng S."/>
        </authorList>
    </citation>
    <scope>NUCLEOTIDE SEQUENCE [LARGE SCALE GENOMIC DNA]</scope>
    <source>
        <strain evidence="1 2">ES3-20</strain>
    </source>
</reference>
<dbReference type="Proteomes" id="UP000283709">
    <property type="component" value="Unassembled WGS sequence"/>
</dbReference>
<dbReference type="AlphaFoldDB" id="A0A420GNM6"/>
<sequence length="60" mass="6705">MINATSKTVIDCTDYCQCHLLHFCGDLMAAIIWIGAVHKLLPRSCNNAKHIPMITTAIYE</sequence>
<accession>A0A420GNM6</accession>
<proteinExistence type="predicted"/>
<protein>
    <submittedName>
        <fullName evidence="1">Uncharacterized protein</fullName>
    </submittedName>
</protein>
<evidence type="ECO:0000313" key="1">
    <source>
        <dbReference type="EMBL" id="RKF46880.1"/>
    </source>
</evidence>
<name>A0A420GNM6_9BURK</name>
<gene>
    <name evidence="1" type="ORF">BCY88_04640</name>
</gene>
<dbReference type="EMBL" id="MCAS01000012">
    <property type="protein sequence ID" value="RKF46880.1"/>
    <property type="molecule type" value="Genomic_DNA"/>
</dbReference>
<evidence type="ECO:0000313" key="2">
    <source>
        <dbReference type="Proteomes" id="UP000283709"/>
    </source>
</evidence>